<evidence type="ECO:0000256" key="11">
    <source>
        <dbReference type="ARBA" id="ARBA00023136"/>
    </source>
</evidence>
<evidence type="ECO:0000256" key="8">
    <source>
        <dbReference type="ARBA" id="ARBA00022786"/>
    </source>
</evidence>
<feature type="compositionally biased region" description="Acidic residues" evidence="13">
    <location>
        <begin position="93"/>
        <end position="106"/>
    </location>
</feature>
<dbReference type="AlphaFoldDB" id="A0A9N8DDJ1"/>
<evidence type="ECO:0000256" key="13">
    <source>
        <dbReference type="SAM" id="MobiDB-lite"/>
    </source>
</evidence>
<dbReference type="EMBL" id="CAICTM010000040">
    <property type="protein sequence ID" value="CAB9498530.1"/>
    <property type="molecule type" value="Genomic_DNA"/>
</dbReference>
<feature type="region of interest" description="Disordered" evidence="13">
    <location>
        <begin position="535"/>
        <end position="577"/>
    </location>
</feature>
<evidence type="ECO:0000313" key="16">
    <source>
        <dbReference type="EMBL" id="CAB9498530.1"/>
    </source>
</evidence>
<comment type="caution">
    <text evidence="16">The sequence shown here is derived from an EMBL/GenBank/DDBJ whole genome shotgun (WGS) entry which is preliminary data.</text>
</comment>
<dbReference type="PROSITE" id="PS50089">
    <property type="entry name" value="ZF_RING_2"/>
    <property type="match status" value="1"/>
</dbReference>
<proteinExistence type="predicted"/>
<dbReference type="PANTHER" id="PTHR45977">
    <property type="entry name" value="TARGET OF ERK KINASE MPK-1"/>
    <property type="match status" value="1"/>
</dbReference>
<feature type="signal peptide" evidence="14">
    <location>
        <begin position="1"/>
        <end position="20"/>
    </location>
</feature>
<evidence type="ECO:0000256" key="14">
    <source>
        <dbReference type="SAM" id="SignalP"/>
    </source>
</evidence>
<keyword evidence="7 12" id="KW-0863">Zinc-finger</keyword>
<evidence type="ECO:0000256" key="5">
    <source>
        <dbReference type="ARBA" id="ARBA00022692"/>
    </source>
</evidence>
<feature type="domain" description="RING-type" evidence="15">
    <location>
        <begin position="436"/>
        <end position="497"/>
    </location>
</feature>
<keyword evidence="17" id="KW-1185">Reference proteome</keyword>
<dbReference type="OrthoDB" id="8062037at2759"/>
<name>A0A9N8DDJ1_9STRA</name>
<keyword evidence="8" id="KW-0833">Ubl conjugation pathway</keyword>
<dbReference type="InterPro" id="IPR013083">
    <property type="entry name" value="Znf_RING/FYVE/PHD"/>
</dbReference>
<keyword evidence="4" id="KW-0808">Transferase</keyword>
<feature type="region of interest" description="Disordered" evidence="13">
    <location>
        <begin position="85"/>
        <end position="106"/>
    </location>
</feature>
<evidence type="ECO:0000256" key="10">
    <source>
        <dbReference type="ARBA" id="ARBA00022989"/>
    </source>
</evidence>
<feature type="compositionally biased region" description="Polar residues" evidence="13">
    <location>
        <begin position="562"/>
        <end position="577"/>
    </location>
</feature>
<evidence type="ECO:0000256" key="7">
    <source>
        <dbReference type="ARBA" id="ARBA00022771"/>
    </source>
</evidence>
<dbReference type="InterPro" id="IPR001841">
    <property type="entry name" value="Znf_RING"/>
</dbReference>
<dbReference type="Pfam" id="PF13639">
    <property type="entry name" value="zf-RING_2"/>
    <property type="match status" value="1"/>
</dbReference>
<keyword evidence="14" id="KW-0732">Signal</keyword>
<comment type="catalytic activity">
    <reaction evidence="1">
        <text>S-ubiquitinyl-[E2 ubiquitin-conjugating enzyme]-L-cysteine + [acceptor protein]-L-lysine = [E2 ubiquitin-conjugating enzyme]-L-cysteine + N(6)-ubiquitinyl-[acceptor protein]-L-lysine.</text>
        <dbReference type="EC" id="2.3.2.27"/>
    </reaction>
</comment>
<dbReference type="CDD" id="cd16454">
    <property type="entry name" value="RING-H2_PA-TM-RING"/>
    <property type="match status" value="1"/>
</dbReference>
<evidence type="ECO:0000313" key="17">
    <source>
        <dbReference type="Proteomes" id="UP001153069"/>
    </source>
</evidence>
<evidence type="ECO:0000256" key="12">
    <source>
        <dbReference type="PROSITE-ProRule" id="PRU00175"/>
    </source>
</evidence>
<dbReference type="GO" id="GO:0008270">
    <property type="term" value="F:zinc ion binding"/>
    <property type="evidence" value="ECO:0007669"/>
    <property type="project" value="UniProtKB-KW"/>
</dbReference>
<dbReference type="Proteomes" id="UP001153069">
    <property type="component" value="Unassembled WGS sequence"/>
</dbReference>
<dbReference type="SUPFAM" id="SSF57850">
    <property type="entry name" value="RING/U-box"/>
    <property type="match status" value="1"/>
</dbReference>
<evidence type="ECO:0000256" key="9">
    <source>
        <dbReference type="ARBA" id="ARBA00022833"/>
    </source>
</evidence>
<evidence type="ECO:0000259" key="15">
    <source>
        <dbReference type="PROSITE" id="PS50089"/>
    </source>
</evidence>
<dbReference type="SMART" id="SM00184">
    <property type="entry name" value="RING"/>
    <property type="match status" value="1"/>
</dbReference>
<reference evidence="16" key="1">
    <citation type="submission" date="2020-06" db="EMBL/GenBank/DDBJ databases">
        <authorList>
            <consortium name="Plant Systems Biology data submission"/>
        </authorList>
    </citation>
    <scope>NUCLEOTIDE SEQUENCE</scope>
    <source>
        <strain evidence="16">D6</strain>
    </source>
</reference>
<protein>
    <recommendedName>
        <fullName evidence="3">RING-type E3 ubiquitin transferase</fullName>
        <ecNumber evidence="3">2.3.2.27</ecNumber>
    </recommendedName>
</protein>
<dbReference type="EC" id="2.3.2.27" evidence="3"/>
<gene>
    <name evidence="16" type="ORF">SEMRO_40_G024590.1</name>
</gene>
<dbReference type="GO" id="GO:0016567">
    <property type="term" value="P:protein ubiquitination"/>
    <property type="evidence" value="ECO:0007669"/>
    <property type="project" value="TreeGrafter"/>
</dbReference>
<keyword evidence="10" id="KW-1133">Transmembrane helix</keyword>
<dbReference type="Gene3D" id="3.30.40.10">
    <property type="entry name" value="Zinc/RING finger domain, C3HC4 (zinc finger)"/>
    <property type="match status" value="1"/>
</dbReference>
<organism evidence="16 17">
    <name type="scientific">Seminavis robusta</name>
    <dbReference type="NCBI Taxonomy" id="568900"/>
    <lineage>
        <taxon>Eukaryota</taxon>
        <taxon>Sar</taxon>
        <taxon>Stramenopiles</taxon>
        <taxon>Ochrophyta</taxon>
        <taxon>Bacillariophyta</taxon>
        <taxon>Bacillariophyceae</taxon>
        <taxon>Bacillariophycidae</taxon>
        <taxon>Naviculales</taxon>
        <taxon>Naviculaceae</taxon>
        <taxon>Seminavis</taxon>
    </lineage>
</organism>
<dbReference type="GO" id="GO:0061630">
    <property type="term" value="F:ubiquitin protein ligase activity"/>
    <property type="evidence" value="ECO:0007669"/>
    <property type="project" value="UniProtKB-EC"/>
</dbReference>
<comment type="subcellular location">
    <subcellularLocation>
        <location evidence="2">Membrane</location>
        <topology evidence="2">Multi-pass membrane protein</topology>
    </subcellularLocation>
</comment>
<keyword evidence="11" id="KW-0472">Membrane</keyword>
<keyword evidence="5" id="KW-0812">Transmembrane</keyword>
<keyword evidence="6" id="KW-0479">Metal-binding</keyword>
<evidence type="ECO:0000256" key="2">
    <source>
        <dbReference type="ARBA" id="ARBA00004141"/>
    </source>
</evidence>
<accession>A0A9N8DDJ1</accession>
<feature type="chain" id="PRO_5040146135" description="RING-type E3 ubiquitin transferase" evidence="14">
    <location>
        <begin position="21"/>
        <end position="577"/>
    </location>
</feature>
<evidence type="ECO:0000256" key="1">
    <source>
        <dbReference type="ARBA" id="ARBA00000900"/>
    </source>
</evidence>
<evidence type="ECO:0000256" key="4">
    <source>
        <dbReference type="ARBA" id="ARBA00022679"/>
    </source>
</evidence>
<keyword evidence="9" id="KW-0862">Zinc</keyword>
<dbReference type="PANTHER" id="PTHR45977:SF4">
    <property type="entry name" value="RING-TYPE DOMAIN-CONTAINING PROTEIN"/>
    <property type="match status" value="1"/>
</dbReference>
<evidence type="ECO:0000256" key="3">
    <source>
        <dbReference type="ARBA" id="ARBA00012483"/>
    </source>
</evidence>
<sequence>MTAALFQYWLTVVVVAIAVACLCDNTAVVDGHVLIGNSYFPSVAYNFGFLGDPSFARSGLQADIYLTGRPFFYDHDAATNNATSKVPMLGSEQWDDDAAPSTTEEEEELEAEYLEETEEETEEILEELLDDVYFDDTTKTELVQEIFDETEMLEDDVYGYYGEGGENVELWQDMFGDDIYNDNEEEEEEEYVLESYGGYDSSSGYYYGYDYQYDNYNDPVDPFHRALDEDETDDDYGASDDDYAWLFDQQQPHQRWPHILVAALSFHDNDSDTLQNITQAAASIQAQIIVLVLQQEPNNNYNLVKTLQMRFLFWWNQKVPLLEKYLHDDPNNNQFFFVVIPPRVQQDFMGTLQRGIYDFSLDDVSSVQGQYLISCILFYGIMIAIVFKWVSRGDVQQSTADNDNNKEQHDFQLLQFTSDDLGKGEIQNSSEDPDQCAICLEVMPTGTNVCVLPCRHAFHPVCVDRWLQQQRQPPEAEEEGTWDGTAENGRYACPLCKFDLRPHFLEYRAAQQELPSRSSIRALLVTALRHHRQQSHQRQQVLLENSRGEGGDLELTVEDTPRTSSSNSTATQVNLVV</sequence>
<dbReference type="GO" id="GO:0016020">
    <property type="term" value="C:membrane"/>
    <property type="evidence" value="ECO:0007669"/>
    <property type="project" value="UniProtKB-SubCell"/>
</dbReference>
<dbReference type="GO" id="GO:0006511">
    <property type="term" value="P:ubiquitin-dependent protein catabolic process"/>
    <property type="evidence" value="ECO:0007669"/>
    <property type="project" value="TreeGrafter"/>
</dbReference>
<evidence type="ECO:0000256" key="6">
    <source>
        <dbReference type="ARBA" id="ARBA00022723"/>
    </source>
</evidence>